<feature type="domain" description="EGF-like" evidence="6">
    <location>
        <begin position="147"/>
        <end position="182"/>
    </location>
</feature>
<proteinExistence type="predicted"/>
<sequence>VNECESSDLNDCSPNAVCIDTARSYRCHCKEDFVDHSADPLYRSGQINECEQGQHDCSPNARCIDEDEGYTCHCLPGFVDRSDSPLNLPGRVCLKEPSVLMDSSCSISDINSCDKKKNEICRMVNGQPVCVCPEPYQRNPDNDRCTVIDECHYPELNDCSSNAYCSDKIDGYTCLCKESFVD</sequence>
<name>A0A1Y3EHX5_9BILA</name>
<keyword evidence="2" id="KW-0732">Signal</keyword>
<evidence type="ECO:0000256" key="4">
    <source>
        <dbReference type="ARBA" id="ARBA00023157"/>
    </source>
</evidence>
<dbReference type="InterPro" id="IPR049883">
    <property type="entry name" value="NOTCH1_EGF-like"/>
</dbReference>
<dbReference type="FunFam" id="2.10.25.10:FF:000291">
    <property type="entry name" value="Transmembrane matrix receptor MUP-4"/>
    <property type="match status" value="1"/>
</dbReference>
<evidence type="ECO:0000259" key="6">
    <source>
        <dbReference type="PROSITE" id="PS50026"/>
    </source>
</evidence>
<dbReference type="SUPFAM" id="SSF57196">
    <property type="entry name" value="EGF/Laminin"/>
    <property type="match status" value="2"/>
</dbReference>
<dbReference type="EMBL" id="LVZM01014814">
    <property type="protein sequence ID" value="OUC43446.1"/>
    <property type="molecule type" value="Genomic_DNA"/>
</dbReference>
<reference evidence="7 8" key="1">
    <citation type="submission" date="2015-04" db="EMBL/GenBank/DDBJ databases">
        <title>Draft genome of the roundworm Trichinella nativa.</title>
        <authorList>
            <person name="Mitreva M."/>
        </authorList>
    </citation>
    <scope>NUCLEOTIDE SEQUENCE [LARGE SCALE GENOMIC DNA]</scope>
    <source>
        <strain evidence="7 8">ISS45</strain>
    </source>
</reference>
<dbReference type="InterPro" id="IPR000152">
    <property type="entry name" value="EGF-type_Asp/Asn_hydroxyl_site"/>
</dbReference>
<dbReference type="Pfam" id="PF12947">
    <property type="entry name" value="EGF_3"/>
    <property type="match status" value="1"/>
</dbReference>
<feature type="non-terminal residue" evidence="7">
    <location>
        <position position="1"/>
    </location>
</feature>
<keyword evidence="4" id="KW-1015">Disulfide bond</keyword>
<organism evidence="7 8">
    <name type="scientific">Trichinella nativa</name>
    <dbReference type="NCBI Taxonomy" id="6335"/>
    <lineage>
        <taxon>Eukaryota</taxon>
        <taxon>Metazoa</taxon>
        <taxon>Ecdysozoa</taxon>
        <taxon>Nematoda</taxon>
        <taxon>Enoplea</taxon>
        <taxon>Dorylaimia</taxon>
        <taxon>Trichinellida</taxon>
        <taxon>Trichinellidae</taxon>
        <taxon>Trichinella</taxon>
    </lineage>
</organism>
<feature type="domain" description="EGF-like" evidence="6">
    <location>
        <begin position="1"/>
        <end position="39"/>
    </location>
</feature>
<dbReference type="InterPro" id="IPR000742">
    <property type="entry name" value="EGF"/>
</dbReference>
<dbReference type="GO" id="GO:0005509">
    <property type="term" value="F:calcium ion binding"/>
    <property type="evidence" value="ECO:0007669"/>
    <property type="project" value="InterPro"/>
</dbReference>
<dbReference type="Pfam" id="PF07645">
    <property type="entry name" value="EGF_CA"/>
    <property type="match status" value="2"/>
</dbReference>
<keyword evidence="1 5" id="KW-0245">EGF-like domain</keyword>
<protein>
    <submittedName>
        <fullName evidence="7">Putative EGF-like domain protein</fullName>
    </submittedName>
</protein>
<dbReference type="Proteomes" id="UP000243006">
    <property type="component" value="Unassembled WGS sequence"/>
</dbReference>
<evidence type="ECO:0000256" key="3">
    <source>
        <dbReference type="ARBA" id="ARBA00022737"/>
    </source>
</evidence>
<gene>
    <name evidence="7" type="ORF">D917_09764</name>
</gene>
<dbReference type="PANTHER" id="PTHR24034">
    <property type="entry name" value="EGF-LIKE DOMAIN-CONTAINING PROTEIN"/>
    <property type="match status" value="1"/>
</dbReference>
<dbReference type="SMART" id="SM00179">
    <property type="entry name" value="EGF_CA"/>
    <property type="match status" value="4"/>
</dbReference>
<accession>A0A1Y3EHX5</accession>
<dbReference type="PROSITE" id="PS00010">
    <property type="entry name" value="ASX_HYDROXYL"/>
    <property type="match status" value="3"/>
</dbReference>
<feature type="domain" description="EGF-like" evidence="6">
    <location>
        <begin position="46"/>
        <end position="84"/>
    </location>
</feature>
<feature type="non-terminal residue" evidence="7">
    <location>
        <position position="182"/>
    </location>
</feature>
<evidence type="ECO:0000256" key="1">
    <source>
        <dbReference type="ARBA" id="ARBA00022536"/>
    </source>
</evidence>
<evidence type="ECO:0000313" key="8">
    <source>
        <dbReference type="Proteomes" id="UP000243006"/>
    </source>
</evidence>
<comment type="caution">
    <text evidence="5">Lacks conserved residue(s) required for the propagation of feature annotation.</text>
</comment>
<evidence type="ECO:0000256" key="5">
    <source>
        <dbReference type="PROSITE-ProRule" id="PRU00076"/>
    </source>
</evidence>
<dbReference type="AlphaFoldDB" id="A0A1Y3EHX5"/>
<dbReference type="InterPro" id="IPR050751">
    <property type="entry name" value="ECM_structural_protein"/>
</dbReference>
<keyword evidence="3" id="KW-0677">Repeat</keyword>
<dbReference type="SMART" id="SM00181">
    <property type="entry name" value="EGF"/>
    <property type="match status" value="4"/>
</dbReference>
<evidence type="ECO:0000313" key="7">
    <source>
        <dbReference type="EMBL" id="OUC43446.1"/>
    </source>
</evidence>
<dbReference type="PROSITE" id="PS50026">
    <property type="entry name" value="EGF_3"/>
    <property type="match status" value="3"/>
</dbReference>
<comment type="caution">
    <text evidence="7">The sequence shown here is derived from an EMBL/GenBank/DDBJ whole genome shotgun (WGS) entry which is preliminary data.</text>
</comment>
<dbReference type="InterPro" id="IPR024731">
    <property type="entry name" value="NELL2-like_EGF"/>
</dbReference>
<evidence type="ECO:0000256" key="2">
    <source>
        <dbReference type="ARBA" id="ARBA00022729"/>
    </source>
</evidence>
<dbReference type="InterPro" id="IPR001881">
    <property type="entry name" value="EGF-like_Ca-bd_dom"/>
</dbReference>
<dbReference type="CDD" id="cd00054">
    <property type="entry name" value="EGF_CA"/>
    <property type="match status" value="1"/>
</dbReference>
<dbReference type="Gene3D" id="2.10.25.10">
    <property type="entry name" value="Laminin"/>
    <property type="match status" value="3"/>
</dbReference>
<dbReference type="PANTHER" id="PTHR24034:SF205">
    <property type="entry name" value="NIDOGEN"/>
    <property type="match status" value="1"/>
</dbReference>